<dbReference type="Proteomes" id="UP000188533">
    <property type="component" value="Unassembled WGS sequence"/>
</dbReference>
<dbReference type="AlphaFoldDB" id="A0A1Q3EG54"/>
<name>A0A1Q3EG54_LENED</name>
<accession>A0A1Q3EG54</accession>
<evidence type="ECO:0000313" key="1">
    <source>
        <dbReference type="EMBL" id="GAW06183.1"/>
    </source>
</evidence>
<sequence length="145" mass="16419">MVVQSNGTRPPQWGPEIAREVFIITRGLGGSVLSWGRAVVLPQLEFSAVPDVTKHWALLIGDTYHQLEKASGVILYQHKPKEWYDGFTKYSVGWTNLDDDTIKWHAQRTIDSMPPTYDLTANNCQIFTLGLMNRIAPGCRQFKTL</sequence>
<dbReference type="EMBL" id="BDGU01000303">
    <property type="protein sequence ID" value="GAW06183.1"/>
    <property type="molecule type" value="Genomic_DNA"/>
</dbReference>
<comment type="caution">
    <text evidence="1">The sequence shown here is derived from an EMBL/GenBank/DDBJ whole genome shotgun (WGS) entry which is preliminary data.</text>
</comment>
<protein>
    <submittedName>
        <fullName evidence="1">DUF862-domain-containing protein</fullName>
    </submittedName>
</protein>
<reference evidence="1 2" key="2">
    <citation type="submission" date="2017-02" db="EMBL/GenBank/DDBJ databases">
        <title>A genome survey and senescence transcriptome analysis in Lentinula edodes.</title>
        <authorList>
            <person name="Sakamoto Y."/>
            <person name="Nakade K."/>
            <person name="Sato S."/>
            <person name="Yoshida Y."/>
            <person name="Miyazaki K."/>
            <person name="Natsume S."/>
            <person name="Konno N."/>
        </authorList>
    </citation>
    <scope>NUCLEOTIDE SEQUENCE [LARGE SCALE GENOMIC DNA]</scope>
    <source>
        <strain evidence="1 2">NBRC 111202</strain>
    </source>
</reference>
<reference evidence="1 2" key="1">
    <citation type="submission" date="2016-08" db="EMBL/GenBank/DDBJ databases">
        <authorList>
            <consortium name="Lentinula edodes genome sequencing consortium"/>
            <person name="Sakamoto Y."/>
            <person name="Nakade K."/>
            <person name="Sato S."/>
            <person name="Yoshida Y."/>
            <person name="Miyazaki K."/>
            <person name="Natsume S."/>
            <person name="Konno N."/>
        </authorList>
    </citation>
    <scope>NUCLEOTIDE SEQUENCE [LARGE SCALE GENOMIC DNA]</scope>
    <source>
        <strain evidence="1 2">NBRC 111202</strain>
    </source>
</reference>
<keyword evidence="2" id="KW-1185">Reference proteome</keyword>
<gene>
    <name evidence="1" type="ORF">LENED_008086</name>
</gene>
<organism evidence="1 2">
    <name type="scientific">Lentinula edodes</name>
    <name type="common">Shiitake mushroom</name>
    <name type="synonym">Lentinus edodes</name>
    <dbReference type="NCBI Taxonomy" id="5353"/>
    <lineage>
        <taxon>Eukaryota</taxon>
        <taxon>Fungi</taxon>
        <taxon>Dikarya</taxon>
        <taxon>Basidiomycota</taxon>
        <taxon>Agaricomycotina</taxon>
        <taxon>Agaricomycetes</taxon>
        <taxon>Agaricomycetidae</taxon>
        <taxon>Agaricales</taxon>
        <taxon>Marasmiineae</taxon>
        <taxon>Omphalotaceae</taxon>
        <taxon>Lentinula</taxon>
    </lineage>
</organism>
<evidence type="ECO:0000313" key="2">
    <source>
        <dbReference type="Proteomes" id="UP000188533"/>
    </source>
</evidence>
<proteinExistence type="predicted"/>